<gene>
    <name evidence="6" type="ORF">CKO42_02680</name>
</gene>
<evidence type="ECO:0000256" key="4">
    <source>
        <dbReference type="RuleBase" id="RU004514"/>
    </source>
</evidence>
<dbReference type="NCBIfam" id="TIGR00044">
    <property type="entry name" value="YggS family pyridoxal phosphate-dependent enzyme"/>
    <property type="match status" value="1"/>
</dbReference>
<dbReference type="Proteomes" id="UP001138768">
    <property type="component" value="Unassembled WGS sequence"/>
</dbReference>
<evidence type="ECO:0000256" key="1">
    <source>
        <dbReference type="ARBA" id="ARBA00022898"/>
    </source>
</evidence>
<dbReference type="SUPFAM" id="SSF51419">
    <property type="entry name" value="PLP-binding barrel"/>
    <property type="match status" value="1"/>
</dbReference>
<feature type="domain" description="Alanine racemase N-terminal" evidence="5">
    <location>
        <begin position="13"/>
        <end position="231"/>
    </location>
</feature>
<dbReference type="PIRSF" id="PIRSF004848">
    <property type="entry name" value="YBL036c_PLPDEIII"/>
    <property type="match status" value="1"/>
</dbReference>
<reference evidence="6 7" key="1">
    <citation type="journal article" date="2020" name="Microorganisms">
        <title>Osmotic Adaptation and Compatible Solute Biosynthesis of Phototrophic Bacteria as Revealed from Genome Analyses.</title>
        <authorList>
            <person name="Imhoff J.F."/>
            <person name="Rahn T."/>
            <person name="Kunzel S."/>
            <person name="Keller A."/>
            <person name="Neulinger S.C."/>
        </authorList>
    </citation>
    <scope>NUCLEOTIDE SEQUENCE [LARGE SCALE GENOMIC DNA]</scope>
    <source>
        <strain evidence="6 7">DSM 25653</strain>
    </source>
</reference>
<keyword evidence="1 2" id="KW-0663">Pyridoxal phosphate</keyword>
<dbReference type="EMBL" id="NRRY01000003">
    <property type="protein sequence ID" value="MBK1617376.1"/>
    <property type="molecule type" value="Genomic_DNA"/>
</dbReference>
<organism evidence="6 7">
    <name type="scientific">Lamprobacter modestohalophilus</name>
    <dbReference type="NCBI Taxonomy" id="1064514"/>
    <lineage>
        <taxon>Bacteria</taxon>
        <taxon>Pseudomonadati</taxon>
        <taxon>Pseudomonadota</taxon>
        <taxon>Gammaproteobacteria</taxon>
        <taxon>Chromatiales</taxon>
        <taxon>Chromatiaceae</taxon>
        <taxon>Lamprobacter</taxon>
    </lineage>
</organism>
<evidence type="ECO:0000256" key="3">
    <source>
        <dbReference type="PIRSR" id="PIRSR004848-1"/>
    </source>
</evidence>
<dbReference type="FunFam" id="3.20.20.10:FF:000018">
    <property type="entry name" value="Pyridoxal phosphate homeostasis protein"/>
    <property type="match status" value="1"/>
</dbReference>
<proteinExistence type="inferred from homology"/>
<comment type="caution">
    <text evidence="6">The sequence shown here is derived from an EMBL/GenBank/DDBJ whole genome shotgun (WGS) entry which is preliminary data.</text>
</comment>
<dbReference type="PANTHER" id="PTHR10146">
    <property type="entry name" value="PROLINE SYNTHETASE CO-TRANSCRIBED BACTERIAL HOMOLOG PROTEIN"/>
    <property type="match status" value="1"/>
</dbReference>
<evidence type="ECO:0000256" key="2">
    <source>
        <dbReference type="HAMAP-Rule" id="MF_02087"/>
    </source>
</evidence>
<name>A0A9X0W5U3_9GAMM</name>
<evidence type="ECO:0000259" key="5">
    <source>
        <dbReference type="Pfam" id="PF01168"/>
    </source>
</evidence>
<comment type="similarity">
    <text evidence="2 4">Belongs to the pyridoxal phosphate-binding protein YggS/PROSC family.</text>
</comment>
<dbReference type="AlphaFoldDB" id="A0A9X0W5U3"/>
<comment type="function">
    <text evidence="2">Pyridoxal 5'-phosphate (PLP)-binding protein, which is involved in PLP homeostasis.</text>
</comment>
<accession>A0A9X0W5U3</accession>
<keyword evidence="7" id="KW-1185">Reference proteome</keyword>
<dbReference type="PROSITE" id="PS01211">
    <property type="entry name" value="UPF0001"/>
    <property type="match status" value="1"/>
</dbReference>
<dbReference type="RefSeq" id="WP_200238281.1">
    <property type="nucleotide sequence ID" value="NZ_NRRY01000003.1"/>
</dbReference>
<feature type="modified residue" description="N6-(pyridoxal phosphate)lysine" evidence="2 3">
    <location>
        <position position="41"/>
    </location>
</feature>
<dbReference type="PANTHER" id="PTHR10146:SF14">
    <property type="entry name" value="PYRIDOXAL PHOSPHATE HOMEOSTASIS PROTEIN"/>
    <property type="match status" value="1"/>
</dbReference>
<dbReference type="GO" id="GO:0030170">
    <property type="term" value="F:pyridoxal phosphate binding"/>
    <property type="evidence" value="ECO:0007669"/>
    <property type="project" value="UniProtKB-UniRule"/>
</dbReference>
<comment type="cofactor">
    <cofactor evidence="3">
        <name>pyridoxal 5'-phosphate</name>
        <dbReference type="ChEBI" id="CHEBI:597326"/>
    </cofactor>
</comment>
<protein>
    <recommendedName>
        <fullName evidence="2">Pyridoxal phosphate homeostasis protein</fullName>
        <shortName evidence="2">PLP homeostasis protein</shortName>
    </recommendedName>
</protein>
<sequence>MNASDDTEVSARLDAVRARIAAAEARFGREPGSVALLAVSKVQPAELIRAVHQHGQLAFGESYVQEACDKQALLADLALDWHFIGRIQSNKTKLIAEHFSWVHGLGDAHHAQRLGAQRVALGLAPLRCCLQVNLSGEASKAGVEPEALPLLLEQCSAIDGLRIEGLMTLPAPSDDFESQRQPFAELRALRDQLATPEQPLATLSMGMSDDLEAAVAEGATMVRIGTAVFGPRSKY</sequence>
<dbReference type="InterPro" id="IPR011078">
    <property type="entry name" value="PyrdxlP_homeostasis"/>
</dbReference>
<dbReference type="Gene3D" id="3.20.20.10">
    <property type="entry name" value="Alanine racemase"/>
    <property type="match status" value="1"/>
</dbReference>
<evidence type="ECO:0000313" key="7">
    <source>
        <dbReference type="Proteomes" id="UP001138768"/>
    </source>
</evidence>
<dbReference type="InterPro" id="IPR029066">
    <property type="entry name" value="PLP-binding_barrel"/>
</dbReference>
<dbReference type="HAMAP" id="MF_02087">
    <property type="entry name" value="PLP_homeostasis"/>
    <property type="match status" value="1"/>
</dbReference>
<dbReference type="InterPro" id="IPR001608">
    <property type="entry name" value="Ala_racemase_N"/>
</dbReference>
<evidence type="ECO:0000313" key="6">
    <source>
        <dbReference type="EMBL" id="MBK1617376.1"/>
    </source>
</evidence>
<dbReference type="Pfam" id="PF01168">
    <property type="entry name" value="Ala_racemase_N"/>
    <property type="match status" value="1"/>
</dbReference>